<evidence type="ECO:0000256" key="1">
    <source>
        <dbReference type="SAM" id="Phobius"/>
    </source>
</evidence>
<protein>
    <submittedName>
        <fullName evidence="2">Uncharacterized protein</fullName>
    </submittedName>
</protein>
<keyword evidence="1" id="KW-0812">Transmembrane</keyword>
<keyword evidence="1" id="KW-0472">Membrane</keyword>
<reference evidence="2" key="1">
    <citation type="journal article" date="2014" name="Int. J. Syst. Evol. Microbiol.">
        <title>Complete genome sequence of Corynebacterium casei LMG S-19264T (=DSM 44701T), isolated from a smear-ripened cheese.</title>
        <authorList>
            <consortium name="US DOE Joint Genome Institute (JGI-PGF)"/>
            <person name="Walter F."/>
            <person name="Albersmeier A."/>
            <person name="Kalinowski J."/>
            <person name="Ruckert C."/>
        </authorList>
    </citation>
    <scope>NUCLEOTIDE SEQUENCE</scope>
    <source>
        <strain evidence="2">CCM 7684</strain>
    </source>
</reference>
<reference evidence="2" key="2">
    <citation type="submission" date="2020-09" db="EMBL/GenBank/DDBJ databases">
        <authorList>
            <person name="Sun Q."/>
            <person name="Sedlacek I."/>
        </authorList>
    </citation>
    <scope>NUCLEOTIDE SEQUENCE</scope>
    <source>
        <strain evidence="2">CCM 7684</strain>
    </source>
</reference>
<accession>A0A8J2YMS4</accession>
<dbReference type="RefSeq" id="WP_229729534.1">
    <property type="nucleotide sequence ID" value="NZ_BMCP01000006.1"/>
</dbReference>
<sequence length="81" mass="8684">MAHKTKNDYKEAPTGVMRDRSHAAVELKVGPVALRAEADSTPAGLLAVGGLVSGILLSVAVVVWSSTRKLRDDIDPYARKR</sequence>
<name>A0A8J2YMS4_9RHOB</name>
<proteinExistence type="predicted"/>
<organism evidence="2 3">
    <name type="scientific">Agaricicola taiwanensis</name>
    <dbReference type="NCBI Taxonomy" id="591372"/>
    <lineage>
        <taxon>Bacteria</taxon>
        <taxon>Pseudomonadati</taxon>
        <taxon>Pseudomonadota</taxon>
        <taxon>Alphaproteobacteria</taxon>
        <taxon>Rhodobacterales</taxon>
        <taxon>Paracoccaceae</taxon>
        <taxon>Agaricicola</taxon>
    </lineage>
</organism>
<gene>
    <name evidence="2" type="ORF">GCM10007276_32540</name>
</gene>
<comment type="caution">
    <text evidence="2">The sequence shown here is derived from an EMBL/GenBank/DDBJ whole genome shotgun (WGS) entry which is preliminary data.</text>
</comment>
<dbReference type="Proteomes" id="UP000602745">
    <property type="component" value="Unassembled WGS sequence"/>
</dbReference>
<dbReference type="AlphaFoldDB" id="A0A8J2YMS4"/>
<evidence type="ECO:0000313" key="3">
    <source>
        <dbReference type="Proteomes" id="UP000602745"/>
    </source>
</evidence>
<feature type="transmembrane region" description="Helical" evidence="1">
    <location>
        <begin position="43"/>
        <end position="64"/>
    </location>
</feature>
<evidence type="ECO:0000313" key="2">
    <source>
        <dbReference type="EMBL" id="GGE53004.1"/>
    </source>
</evidence>
<dbReference type="EMBL" id="BMCP01000006">
    <property type="protein sequence ID" value="GGE53004.1"/>
    <property type="molecule type" value="Genomic_DNA"/>
</dbReference>
<keyword evidence="3" id="KW-1185">Reference proteome</keyword>
<keyword evidence="1" id="KW-1133">Transmembrane helix</keyword>